<name>A0A8H9C8E6_9HYPH</name>
<evidence type="ECO:0000313" key="2">
    <source>
        <dbReference type="Proteomes" id="UP000663508"/>
    </source>
</evidence>
<sequence length="84" mass="9310">MARTVVYTRKAARALARMPADAEALIRGKLDQVARDPGSLANNIRAMKGVPGYRLRVGDWRAVFTSEETRIIVHDVGPRGSIYE</sequence>
<evidence type="ECO:0008006" key="3">
    <source>
        <dbReference type="Google" id="ProtNLM"/>
    </source>
</evidence>
<protein>
    <recommendedName>
        <fullName evidence="3">Cytotoxic translational repressor of toxin-antitoxin stability system</fullName>
    </recommendedName>
</protein>
<dbReference type="SUPFAM" id="SSF143011">
    <property type="entry name" value="RelE-like"/>
    <property type="match status" value="1"/>
</dbReference>
<dbReference type="AlphaFoldDB" id="A0A8H9C8E6"/>
<accession>A0A8H9C8E6</accession>
<organism evidence="1 2">
    <name type="scientific">Methylobacterium indicum</name>
    <dbReference type="NCBI Taxonomy" id="1775910"/>
    <lineage>
        <taxon>Bacteria</taxon>
        <taxon>Pseudomonadati</taxon>
        <taxon>Pseudomonadota</taxon>
        <taxon>Alphaproteobacteria</taxon>
        <taxon>Hyphomicrobiales</taxon>
        <taxon>Methylobacteriaceae</taxon>
        <taxon>Methylobacterium</taxon>
    </lineage>
</organism>
<evidence type="ECO:0000313" key="1">
    <source>
        <dbReference type="EMBL" id="BCM85295.1"/>
    </source>
</evidence>
<dbReference type="Gene3D" id="3.30.2310.20">
    <property type="entry name" value="RelE-like"/>
    <property type="match status" value="1"/>
</dbReference>
<proteinExistence type="predicted"/>
<reference evidence="1" key="1">
    <citation type="submission" date="2020-11" db="EMBL/GenBank/DDBJ databases">
        <title>Complete genome sequence of a novel pathogenic Methylobacterium strain isolated from rice in Vietnam.</title>
        <authorList>
            <person name="Lai K."/>
            <person name="Okazaki S."/>
            <person name="Higashi K."/>
            <person name="Mori H."/>
            <person name="Toyoda A."/>
            <person name="Kurokawa K."/>
        </authorList>
    </citation>
    <scope>NUCLEOTIDE SEQUENCE</scope>
    <source>
        <strain evidence="1">VL1</strain>
    </source>
</reference>
<dbReference type="KEGG" id="mind:mvi_37560"/>
<dbReference type="InterPro" id="IPR035093">
    <property type="entry name" value="RelE/ParE_toxin_dom_sf"/>
</dbReference>
<dbReference type="Proteomes" id="UP000663508">
    <property type="component" value="Chromosome"/>
</dbReference>
<dbReference type="EMBL" id="AP024145">
    <property type="protein sequence ID" value="BCM85295.1"/>
    <property type="molecule type" value="Genomic_DNA"/>
</dbReference>
<dbReference type="RefSeq" id="WP_244748590.1">
    <property type="nucleotide sequence ID" value="NZ_AP024145.1"/>
</dbReference>
<gene>
    <name evidence="1" type="ORF">mvi_37560</name>
</gene>